<dbReference type="SUPFAM" id="SSF56219">
    <property type="entry name" value="DNase I-like"/>
    <property type="match status" value="1"/>
</dbReference>
<dbReference type="PANTHER" id="PTHR42834">
    <property type="entry name" value="ENDONUCLEASE/EXONUCLEASE/PHOSPHATASE FAMILY PROTEIN (AFU_ORTHOLOGUE AFUA_3G09210)"/>
    <property type="match status" value="1"/>
</dbReference>
<dbReference type="OrthoDB" id="9802724at2"/>
<comment type="caution">
    <text evidence="2">The sequence shown here is derived from an EMBL/GenBank/DDBJ whole genome shotgun (WGS) entry which is preliminary data.</text>
</comment>
<keyword evidence="2" id="KW-0540">Nuclease</keyword>
<dbReference type="Gene3D" id="3.60.10.10">
    <property type="entry name" value="Endonuclease/exonuclease/phosphatase"/>
    <property type="match status" value="1"/>
</dbReference>
<keyword evidence="3" id="KW-1185">Reference proteome</keyword>
<gene>
    <name evidence="2" type="ORF">DMB65_16425</name>
</gene>
<sequence>MLNLIYKVFYIFCFSVSFFGQSKKYTIHTVAFYNFENLFDTNNDVYTNDDEWTPNGSQNWTTEKYHQKLQNLSRVLSEIGTPENPNAPALIGGSEIENRDVLEDLIKEPKLLRWDYGIIHFDSPDKRGIDVALLYQKKFFKPVTFSNIPLYILKNKNAGKEDKKEESTEEESEIVQQNNRVFTRDQLLITGFLEGEEINIIVNHWPSRSGGEKATSEYREAAGKLNRKIIDSLQQINPNAKVITMGDLNDGPYNKSIKIALGAKAHKADVSEFGTYNPFEEMAKRGMGTTAFRDSWDIFDQIIITESFIKPDFSSFKFWRAGIFNKPYLIQNSGQYKGYPLRHSTNEVGFSDHLPVYMYLIKERK</sequence>
<dbReference type="AlphaFoldDB" id="A0A2V4C015"/>
<reference evidence="2 3" key="1">
    <citation type="submission" date="2018-05" db="EMBL/GenBank/DDBJ databases">
        <title>Flavobacterium sp. strain IMCC34759, incomplete genome.</title>
        <authorList>
            <person name="Joung Y."/>
            <person name="Cho J."/>
        </authorList>
    </citation>
    <scope>NUCLEOTIDE SEQUENCE [LARGE SCALE GENOMIC DNA]</scope>
    <source>
        <strain evidence="2 3">IMCC34759</strain>
    </source>
</reference>
<keyword evidence="2" id="KW-0378">Hydrolase</keyword>
<dbReference type="GO" id="GO:0004519">
    <property type="term" value="F:endonuclease activity"/>
    <property type="evidence" value="ECO:0007669"/>
    <property type="project" value="UniProtKB-KW"/>
</dbReference>
<evidence type="ECO:0000313" key="3">
    <source>
        <dbReference type="Proteomes" id="UP000247903"/>
    </source>
</evidence>
<dbReference type="PANTHER" id="PTHR42834:SF1">
    <property type="entry name" value="ENDONUCLEASE_EXONUCLEASE_PHOSPHATASE FAMILY PROTEIN (AFU_ORTHOLOGUE AFUA_3G09210)"/>
    <property type="match status" value="1"/>
</dbReference>
<feature type="domain" description="Endonuclease/exonuclease/phosphatase" evidence="1">
    <location>
        <begin position="169"/>
        <end position="362"/>
    </location>
</feature>
<dbReference type="Pfam" id="PF19580">
    <property type="entry name" value="Exo_endo_phos_3"/>
    <property type="match status" value="2"/>
</dbReference>
<dbReference type="InterPro" id="IPR036691">
    <property type="entry name" value="Endo/exonu/phosph_ase_sf"/>
</dbReference>
<feature type="domain" description="Endonuclease/exonuclease/phosphatase" evidence="1">
    <location>
        <begin position="29"/>
        <end position="155"/>
    </location>
</feature>
<organism evidence="2 3">
    <name type="scientific">Flavobacterium cheongpyeongense</name>
    <dbReference type="NCBI Taxonomy" id="2212651"/>
    <lineage>
        <taxon>Bacteria</taxon>
        <taxon>Pseudomonadati</taxon>
        <taxon>Bacteroidota</taxon>
        <taxon>Flavobacteriia</taxon>
        <taxon>Flavobacteriales</taxon>
        <taxon>Flavobacteriaceae</taxon>
        <taxon>Flavobacterium</taxon>
    </lineage>
</organism>
<keyword evidence="2" id="KW-0255">Endonuclease</keyword>
<dbReference type="InterPro" id="IPR005135">
    <property type="entry name" value="Endo/exonuclease/phosphatase"/>
</dbReference>
<dbReference type="EMBL" id="QJHK01000016">
    <property type="protein sequence ID" value="PXY39614.1"/>
    <property type="molecule type" value="Genomic_DNA"/>
</dbReference>
<dbReference type="RefSeq" id="WP_110307715.1">
    <property type="nucleotide sequence ID" value="NZ_QJHK01000016.1"/>
</dbReference>
<dbReference type="Proteomes" id="UP000247903">
    <property type="component" value="Unassembled WGS sequence"/>
</dbReference>
<evidence type="ECO:0000313" key="2">
    <source>
        <dbReference type="EMBL" id="PXY39614.1"/>
    </source>
</evidence>
<accession>A0A2V4C015</accession>
<evidence type="ECO:0000259" key="1">
    <source>
        <dbReference type="Pfam" id="PF19580"/>
    </source>
</evidence>
<protein>
    <submittedName>
        <fullName evidence="2">Endonuclease</fullName>
    </submittedName>
</protein>
<proteinExistence type="predicted"/>
<name>A0A2V4C015_9FLAO</name>